<dbReference type="GO" id="GO:0016020">
    <property type="term" value="C:membrane"/>
    <property type="evidence" value="ECO:0007669"/>
    <property type="project" value="UniProtKB-SubCell"/>
</dbReference>
<comment type="caution">
    <text evidence="7">The sequence shown here is derived from an EMBL/GenBank/DDBJ whole genome shotgun (WGS) entry which is preliminary data.</text>
</comment>
<dbReference type="PANTHER" id="PTHR21016">
    <property type="entry name" value="BETA-AMYLOID BINDING PROTEIN-RELATED"/>
    <property type="match status" value="1"/>
</dbReference>
<dbReference type="Proteomes" id="UP000183046">
    <property type="component" value="Unassembled WGS sequence"/>
</dbReference>
<gene>
    <name evidence="7" type="ORF">SAMN05216279_10826</name>
</gene>
<keyword evidence="3 5" id="KW-1133">Transmembrane helix</keyword>
<sequence>MSSLQAEMLVEQKVANARKSTGAAYLIWFFLGMLGGHRFYLGRTGTAAIMLVLSLLGWVTFFIPWIILGIWCLIDAFLIPGMIQQHQDKARQQARLEVAALQAGHAR</sequence>
<protein>
    <submittedName>
        <fullName evidence="7">TM2 domain-containing membrane protein YozV</fullName>
    </submittedName>
</protein>
<evidence type="ECO:0000313" key="7">
    <source>
        <dbReference type="EMBL" id="SCZ41581.1"/>
    </source>
</evidence>
<comment type="subcellular location">
    <subcellularLocation>
        <location evidence="1">Membrane</location>
        <topology evidence="1">Multi-pass membrane protein</topology>
    </subcellularLocation>
</comment>
<feature type="transmembrane region" description="Helical" evidence="5">
    <location>
        <begin position="21"/>
        <end position="41"/>
    </location>
</feature>
<evidence type="ECO:0000256" key="1">
    <source>
        <dbReference type="ARBA" id="ARBA00004141"/>
    </source>
</evidence>
<dbReference type="PANTHER" id="PTHR21016:SF25">
    <property type="entry name" value="TM2 DOMAIN-CONTAINING PROTEIN DDB_G0277895-RELATED"/>
    <property type="match status" value="1"/>
</dbReference>
<evidence type="ECO:0000256" key="3">
    <source>
        <dbReference type="ARBA" id="ARBA00022989"/>
    </source>
</evidence>
<evidence type="ECO:0000256" key="2">
    <source>
        <dbReference type="ARBA" id="ARBA00022692"/>
    </source>
</evidence>
<organism evidence="7 8">
    <name type="scientific">Pseudomonas oryzihabitans</name>
    <dbReference type="NCBI Taxonomy" id="47885"/>
    <lineage>
        <taxon>Bacteria</taxon>
        <taxon>Pseudomonadati</taxon>
        <taxon>Pseudomonadota</taxon>
        <taxon>Gammaproteobacteria</taxon>
        <taxon>Pseudomonadales</taxon>
        <taxon>Pseudomonadaceae</taxon>
        <taxon>Pseudomonas</taxon>
    </lineage>
</organism>
<keyword evidence="4 5" id="KW-0472">Membrane</keyword>
<evidence type="ECO:0000313" key="8">
    <source>
        <dbReference type="Proteomes" id="UP000183046"/>
    </source>
</evidence>
<dbReference type="EMBL" id="FMWB01000008">
    <property type="protein sequence ID" value="SCZ41581.1"/>
    <property type="molecule type" value="Genomic_DNA"/>
</dbReference>
<dbReference type="RefSeq" id="WP_044340768.1">
    <property type="nucleotide sequence ID" value="NZ_DAMCGY010000016.1"/>
</dbReference>
<feature type="domain" description="TM2" evidence="6">
    <location>
        <begin position="18"/>
        <end position="75"/>
    </location>
</feature>
<evidence type="ECO:0000256" key="5">
    <source>
        <dbReference type="SAM" id="Phobius"/>
    </source>
</evidence>
<keyword evidence="2 5" id="KW-0812">Transmembrane</keyword>
<evidence type="ECO:0000256" key="4">
    <source>
        <dbReference type="ARBA" id="ARBA00023136"/>
    </source>
</evidence>
<name>A0A1G5NXU3_9PSED</name>
<accession>A0A1G5NXU3</accession>
<evidence type="ECO:0000259" key="6">
    <source>
        <dbReference type="Pfam" id="PF05154"/>
    </source>
</evidence>
<feature type="transmembrane region" description="Helical" evidence="5">
    <location>
        <begin position="47"/>
        <end position="74"/>
    </location>
</feature>
<proteinExistence type="predicted"/>
<reference evidence="8" key="1">
    <citation type="submission" date="2016-10" db="EMBL/GenBank/DDBJ databases">
        <authorList>
            <person name="de Groot N.N."/>
        </authorList>
    </citation>
    <scope>NUCLEOTIDE SEQUENCE [LARGE SCALE GENOMIC DNA]</scope>
    <source>
        <strain evidence="8">DSM 15758</strain>
    </source>
</reference>
<dbReference type="Pfam" id="PF05154">
    <property type="entry name" value="TM2"/>
    <property type="match status" value="1"/>
</dbReference>
<dbReference type="InterPro" id="IPR007829">
    <property type="entry name" value="TM2"/>
</dbReference>
<dbReference type="InterPro" id="IPR050932">
    <property type="entry name" value="TM2D1-3-like"/>
</dbReference>
<dbReference type="AlphaFoldDB" id="A0A1G5NXU3"/>